<dbReference type="Gene3D" id="3.40.50.720">
    <property type="entry name" value="NAD(P)-binding Rossmann-like Domain"/>
    <property type="match status" value="1"/>
</dbReference>
<dbReference type="GO" id="GO:0016491">
    <property type="term" value="F:oxidoreductase activity"/>
    <property type="evidence" value="ECO:0007669"/>
    <property type="project" value="UniProtKB-KW"/>
</dbReference>
<dbReference type="InterPro" id="IPR036291">
    <property type="entry name" value="NAD(P)-bd_dom_sf"/>
</dbReference>
<dbReference type="Pfam" id="PF14833">
    <property type="entry name" value="NAD_binding_11"/>
    <property type="match status" value="1"/>
</dbReference>
<feature type="domain" description="3-hydroxyisobutyrate dehydrogenase-like NAD-binding" evidence="6">
    <location>
        <begin position="152"/>
        <end position="265"/>
    </location>
</feature>
<evidence type="ECO:0000256" key="1">
    <source>
        <dbReference type="ARBA" id="ARBA00009080"/>
    </source>
</evidence>
<evidence type="ECO:0000259" key="6">
    <source>
        <dbReference type="Pfam" id="PF14833"/>
    </source>
</evidence>
<evidence type="ECO:0000256" key="4">
    <source>
        <dbReference type="PIRSR" id="PIRSR000103-1"/>
    </source>
</evidence>
<dbReference type="Pfam" id="PF03446">
    <property type="entry name" value="NAD_binding_2"/>
    <property type="match status" value="1"/>
</dbReference>
<evidence type="ECO:0000313" key="7">
    <source>
        <dbReference type="EMBL" id="RKS72544.1"/>
    </source>
</evidence>
<dbReference type="GO" id="GO:0051287">
    <property type="term" value="F:NAD binding"/>
    <property type="evidence" value="ECO:0007669"/>
    <property type="project" value="InterPro"/>
</dbReference>
<dbReference type="OrthoDB" id="3185659at2"/>
<dbReference type="SUPFAM" id="SSF51735">
    <property type="entry name" value="NAD(P)-binding Rossmann-fold domains"/>
    <property type="match status" value="1"/>
</dbReference>
<dbReference type="InterPro" id="IPR051265">
    <property type="entry name" value="HIBADH-related_NP60_sf"/>
</dbReference>
<organism evidence="7 8">
    <name type="scientific">Motilibacter peucedani</name>
    <dbReference type="NCBI Taxonomy" id="598650"/>
    <lineage>
        <taxon>Bacteria</taxon>
        <taxon>Bacillati</taxon>
        <taxon>Actinomycetota</taxon>
        <taxon>Actinomycetes</taxon>
        <taxon>Motilibacterales</taxon>
        <taxon>Motilibacteraceae</taxon>
        <taxon>Motilibacter</taxon>
    </lineage>
</organism>
<dbReference type="AlphaFoldDB" id="A0A420XMN7"/>
<dbReference type="InterPro" id="IPR013328">
    <property type="entry name" value="6PGD_dom2"/>
</dbReference>
<evidence type="ECO:0000313" key="8">
    <source>
        <dbReference type="Proteomes" id="UP000281955"/>
    </source>
</evidence>
<dbReference type="RefSeq" id="WP_121194073.1">
    <property type="nucleotide sequence ID" value="NZ_RBWV01000013.1"/>
</dbReference>
<keyword evidence="8" id="KW-1185">Reference proteome</keyword>
<comment type="similarity">
    <text evidence="1">Belongs to the HIBADH-related family.</text>
</comment>
<reference evidence="7 8" key="1">
    <citation type="submission" date="2018-10" db="EMBL/GenBank/DDBJ databases">
        <title>Genomic Encyclopedia of Archaeal and Bacterial Type Strains, Phase II (KMG-II): from individual species to whole genera.</title>
        <authorList>
            <person name="Goeker M."/>
        </authorList>
    </citation>
    <scope>NUCLEOTIDE SEQUENCE [LARGE SCALE GENOMIC DNA]</scope>
    <source>
        <strain evidence="7 8">RP-AC37</strain>
    </source>
</reference>
<dbReference type="InParanoid" id="A0A420XMN7"/>
<name>A0A420XMN7_9ACTN</name>
<dbReference type="InterPro" id="IPR029154">
    <property type="entry name" value="HIBADH-like_NADP-bd"/>
</dbReference>
<dbReference type="GO" id="GO:0050661">
    <property type="term" value="F:NADP binding"/>
    <property type="evidence" value="ECO:0007669"/>
    <property type="project" value="InterPro"/>
</dbReference>
<accession>A0A420XMN7</accession>
<dbReference type="InterPro" id="IPR008927">
    <property type="entry name" value="6-PGluconate_DH-like_C_sf"/>
</dbReference>
<dbReference type="InterPro" id="IPR006115">
    <property type="entry name" value="6PGDH_NADP-bd"/>
</dbReference>
<evidence type="ECO:0000259" key="5">
    <source>
        <dbReference type="Pfam" id="PF03446"/>
    </source>
</evidence>
<dbReference type="PANTHER" id="PTHR43580:SF2">
    <property type="entry name" value="CYTOKINE-LIKE NUCLEAR FACTOR N-PAC"/>
    <property type="match status" value="1"/>
</dbReference>
<dbReference type="SUPFAM" id="SSF48179">
    <property type="entry name" value="6-phosphogluconate dehydrogenase C-terminal domain-like"/>
    <property type="match status" value="1"/>
</dbReference>
<dbReference type="PANTHER" id="PTHR43580">
    <property type="entry name" value="OXIDOREDUCTASE GLYR1-RELATED"/>
    <property type="match status" value="1"/>
</dbReference>
<dbReference type="EMBL" id="RBWV01000013">
    <property type="protein sequence ID" value="RKS72544.1"/>
    <property type="molecule type" value="Genomic_DNA"/>
</dbReference>
<evidence type="ECO:0000256" key="2">
    <source>
        <dbReference type="ARBA" id="ARBA00023002"/>
    </source>
</evidence>
<sequence length="269" mass="28071">MDIAFVGLGRMGRIMRDHLVEDGHSVRSWTRSQGTRDELRSTVEGADVVVTVLFGPDAVRETVLEGDLPLRAGALWVDVTTVSPADATAFAQWAGEHGVRYVHSPVVGSLEPARRRALGVFLGGEADAVAAARQVVTWGDPEKVREFATPAQASAAKLIANLALGVAMEGVVEALRLGGSNELQTGQVLDVLGLTMIAGLAAVKGPLVASGEFTDTQFSADLLAKDARLMKASTGAPLPALEAVLRRLEAASAAGRGDEDFAVVAALPE</sequence>
<feature type="active site" evidence="4">
    <location>
        <position position="157"/>
    </location>
</feature>
<dbReference type="FunCoup" id="A0A420XMN7">
    <property type="interactions" value="254"/>
</dbReference>
<dbReference type="InterPro" id="IPR015815">
    <property type="entry name" value="HIBADH-related"/>
</dbReference>
<dbReference type="Proteomes" id="UP000281955">
    <property type="component" value="Unassembled WGS sequence"/>
</dbReference>
<feature type="domain" description="6-phosphogluconate dehydrogenase NADP-binding" evidence="5">
    <location>
        <begin position="2"/>
        <end position="136"/>
    </location>
</feature>
<keyword evidence="3" id="KW-0520">NAD</keyword>
<keyword evidence="2" id="KW-0560">Oxidoreductase</keyword>
<comment type="caution">
    <text evidence="7">The sequence shown here is derived from an EMBL/GenBank/DDBJ whole genome shotgun (WGS) entry which is preliminary data.</text>
</comment>
<dbReference type="Gene3D" id="1.10.1040.10">
    <property type="entry name" value="N-(1-d-carboxylethyl)-l-norvaline Dehydrogenase, domain 2"/>
    <property type="match status" value="1"/>
</dbReference>
<gene>
    <name evidence="7" type="ORF">CLV35_2790</name>
</gene>
<proteinExistence type="inferred from homology"/>
<evidence type="ECO:0000256" key="3">
    <source>
        <dbReference type="ARBA" id="ARBA00023027"/>
    </source>
</evidence>
<dbReference type="PIRSF" id="PIRSF000103">
    <property type="entry name" value="HIBADH"/>
    <property type="match status" value="1"/>
</dbReference>
<protein>
    <submittedName>
        <fullName evidence="7">3-hydroxyisobutyrate dehydrogenase</fullName>
    </submittedName>
</protein>